<dbReference type="OrthoDB" id="4376109at2"/>
<dbReference type="STRING" id="1465490.SAMN05444277_102170"/>
<dbReference type="Pfam" id="PF00565">
    <property type="entry name" value="SNase"/>
    <property type="match status" value="1"/>
</dbReference>
<proteinExistence type="predicted"/>
<evidence type="ECO:0000313" key="3">
    <source>
        <dbReference type="Proteomes" id="UP000199031"/>
    </source>
</evidence>
<dbReference type="EMBL" id="FOXQ01000002">
    <property type="protein sequence ID" value="SFP83319.1"/>
    <property type="molecule type" value="Genomic_DNA"/>
</dbReference>
<dbReference type="Proteomes" id="UP000199031">
    <property type="component" value="Unassembled WGS sequence"/>
</dbReference>
<reference evidence="2 3" key="1">
    <citation type="submission" date="2016-10" db="EMBL/GenBank/DDBJ databases">
        <authorList>
            <person name="de Groot N.N."/>
        </authorList>
    </citation>
    <scope>NUCLEOTIDE SEQUENCE [LARGE SCALE GENOMIC DNA]</scope>
    <source>
        <strain evidence="2 3">DSM 28286</strain>
    </source>
</reference>
<evidence type="ECO:0000313" key="2">
    <source>
        <dbReference type="EMBL" id="SFP83319.1"/>
    </source>
</evidence>
<sequence length="92" mass="10308">MKANTHTGQLLLSLGMASKAFLSSIVHPRQNVSPITEGSSNVDRHSWTLAYVILSNGACLSEIMIREGYAKPYNKYYCSKLNYFQELSFDAE</sequence>
<dbReference type="RefSeq" id="WP_090655751.1">
    <property type="nucleotide sequence ID" value="NZ_FOXQ01000002.1"/>
</dbReference>
<gene>
    <name evidence="2" type="ORF">SAMN05444277_102170</name>
</gene>
<feature type="domain" description="TNase-like" evidence="1">
    <location>
        <begin position="11"/>
        <end position="78"/>
    </location>
</feature>
<name>A0A1I5TJS9_9BACT</name>
<keyword evidence="3" id="KW-1185">Reference proteome</keyword>
<accession>A0A1I5TJS9</accession>
<evidence type="ECO:0000259" key="1">
    <source>
        <dbReference type="Pfam" id="PF00565"/>
    </source>
</evidence>
<dbReference type="Gene3D" id="2.40.50.90">
    <property type="match status" value="1"/>
</dbReference>
<dbReference type="InterPro" id="IPR016071">
    <property type="entry name" value="Staphylococal_nuclease_OB-fold"/>
</dbReference>
<dbReference type="SUPFAM" id="SSF50199">
    <property type="entry name" value="Staphylococcal nuclease"/>
    <property type="match status" value="1"/>
</dbReference>
<dbReference type="InterPro" id="IPR035437">
    <property type="entry name" value="SNase_OB-fold_sf"/>
</dbReference>
<dbReference type="AlphaFoldDB" id="A0A1I5TJS9"/>
<protein>
    <submittedName>
        <fullName evidence="2">Nuclease homologue</fullName>
    </submittedName>
</protein>
<organism evidence="2 3">
    <name type="scientific">Parafilimonas terrae</name>
    <dbReference type="NCBI Taxonomy" id="1465490"/>
    <lineage>
        <taxon>Bacteria</taxon>
        <taxon>Pseudomonadati</taxon>
        <taxon>Bacteroidota</taxon>
        <taxon>Chitinophagia</taxon>
        <taxon>Chitinophagales</taxon>
        <taxon>Chitinophagaceae</taxon>
        <taxon>Parafilimonas</taxon>
    </lineage>
</organism>